<comment type="caution">
    <text evidence="3">The sequence shown here is derived from an EMBL/GenBank/DDBJ whole genome shotgun (WGS) entry which is preliminary data.</text>
</comment>
<dbReference type="GO" id="GO:0005509">
    <property type="term" value="F:calcium ion binding"/>
    <property type="evidence" value="ECO:0007669"/>
    <property type="project" value="UniProtKB-UniRule"/>
</dbReference>
<dbReference type="GO" id="GO:0016020">
    <property type="term" value="C:membrane"/>
    <property type="evidence" value="ECO:0007669"/>
    <property type="project" value="InterPro"/>
</dbReference>
<dbReference type="AlphaFoldDB" id="J9DKG4"/>
<evidence type="ECO:0000259" key="2">
    <source>
        <dbReference type="PROSITE" id="PS50268"/>
    </source>
</evidence>
<evidence type="ECO:0000313" key="3">
    <source>
        <dbReference type="EMBL" id="EJW69966.1"/>
    </source>
</evidence>
<dbReference type="SUPFAM" id="SSF49313">
    <property type="entry name" value="Cadherin-like"/>
    <property type="match status" value="1"/>
</dbReference>
<dbReference type="Gene3D" id="2.60.40.60">
    <property type="entry name" value="Cadherins"/>
    <property type="match status" value="1"/>
</dbReference>
<organism evidence="3 4">
    <name type="scientific">Wuchereria bancrofti</name>
    <dbReference type="NCBI Taxonomy" id="6293"/>
    <lineage>
        <taxon>Eukaryota</taxon>
        <taxon>Metazoa</taxon>
        <taxon>Ecdysozoa</taxon>
        <taxon>Nematoda</taxon>
        <taxon>Chromadorea</taxon>
        <taxon>Rhabditida</taxon>
        <taxon>Spirurina</taxon>
        <taxon>Spiruromorpha</taxon>
        <taxon>Filarioidea</taxon>
        <taxon>Onchocercidae</taxon>
        <taxon>Wuchereria</taxon>
    </lineage>
</organism>
<evidence type="ECO:0000256" key="1">
    <source>
        <dbReference type="PROSITE-ProRule" id="PRU00043"/>
    </source>
</evidence>
<accession>J9DKG4</accession>
<gene>
    <name evidence="3" type="ORF">WUBG_19126</name>
</gene>
<sequence>IRSLDRLTEDAPLAYSIVSGNMDRAFDIDDNGHLITTQQLDYEIQNVYTLKVIGTGNVKKIPETNIHIRGFFLH</sequence>
<dbReference type="InterPro" id="IPR002126">
    <property type="entry name" value="Cadherin-like_dom"/>
</dbReference>
<dbReference type="CDD" id="cd11304">
    <property type="entry name" value="Cadherin_repeat"/>
    <property type="match status" value="1"/>
</dbReference>
<feature type="non-terminal residue" evidence="3">
    <location>
        <position position="1"/>
    </location>
</feature>
<reference evidence="4" key="1">
    <citation type="submission" date="2012-08" db="EMBL/GenBank/DDBJ databases">
        <title>The Genome Sequence of Wuchereria bancrofti.</title>
        <authorList>
            <person name="Nutman T.B."/>
            <person name="Fink D.L."/>
            <person name="Russ C."/>
            <person name="Young S."/>
            <person name="Zeng Q."/>
            <person name="Koehrsen M."/>
            <person name="Alvarado L."/>
            <person name="Berlin A."/>
            <person name="Chapman S.B."/>
            <person name="Chen Z."/>
            <person name="Freedman E."/>
            <person name="Gellesch M."/>
            <person name="Goldberg J."/>
            <person name="Griggs A."/>
            <person name="Gujja S."/>
            <person name="Heilman E.R."/>
            <person name="Heiman D."/>
            <person name="Hepburn T."/>
            <person name="Howarth C."/>
            <person name="Jen D."/>
            <person name="Larson L."/>
            <person name="Lewis B."/>
            <person name="Mehta T."/>
            <person name="Park D."/>
            <person name="Pearson M."/>
            <person name="Roberts A."/>
            <person name="Saif S."/>
            <person name="Shea T."/>
            <person name="Shenoy N."/>
            <person name="Sisk P."/>
            <person name="Stolte C."/>
            <person name="Sykes S."/>
            <person name="Walk T."/>
            <person name="White J."/>
            <person name="Yandava C."/>
            <person name="Haas B."/>
            <person name="Henn M.R."/>
            <person name="Nusbaum C."/>
            <person name="Birren B."/>
        </authorList>
    </citation>
    <scope>NUCLEOTIDE SEQUENCE [LARGE SCALE GENOMIC DNA]</scope>
    <source>
        <strain evidence="4">NA</strain>
    </source>
</reference>
<name>J9DKG4_WUCBA</name>
<dbReference type="Proteomes" id="UP000004810">
    <property type="component" value="Unassembled WGS sequence"/>
</dbReference>
<keyword evidence="1" id="KW-0106">Calcium</keyword>
<proteinExistence type="predicted"/>
<evidence type="ECO:0000313" key="4">
    <source>
        <dbReference type="Proteomes" id="UP000004810"/>
    </source>
</evidence>
<dbReference type="Pfam" id="PF00028">
    <property type="entry name" value="Cadherin"/>
    <property type="match status" value="1"/>
</dbReference>
<dbReference type="EMBL" id="ADBV01024415">
    <property type="protein sequence ID" value="EJW69966.1"/>
    <property type="molecule type" value="Genomic_DNA"/>
</dbReference>
<dbReference type="PROSITE" id="PS50268">
    <property type="entry name" value="CADHERIN_2"/>
    <property type="match status" value="1"/>
</dbReference>
<protein>
    <recommendedName>
        <fullName evidence="2">Cadherin domain-containing protein</fullName>
    </recommendedName>
</protein>
<feature type="domain" description="Cadherin" evidence="2">
    <location>
        <begin position="5"/>
        <end position="52"/>
    </location>
</feature>
<dbReference type="GO" id="GO:0007156">
    <property type="term" value="P:homophilic cell adhesion via plasma membrane adhesion molecules"/>
    <property type="evidence" value="ECO:0007669"/>
    <property type="project" value="InterPro"/>
</dbReference>
<dbReference type="InterPro" id="IPR015919">
    <property type="entry name" value="Cadherin-like_sf"/>
</dbReference>